<dbReference type="GO" id="GO:0001725">
    <property type="term" value="C:stress fiber"/>
    <property type="evidence" value="ECO:0007669"/>
    <property type="project" value="TreeGrafter"/>
</dbReference>
<feature type="domain" description="Protein kinase" evidence="3">
    <location>
        <begin position="197"/>
        <end position="452"/>
    </location>
</feature>
<dbReference type="SUPFAM" id="SSF48403">
    <property type="entry name" value="Ankyrin repeat"/>
    <property type="match status" value="1"/>
</dbReference>
<accession>A0AAD5SK18</accession>
<dbReference type="GO" id="GO:0004674">
    <property type="term" value="F:protein serine/threonine kinase activity"/>
    <property type="evidence" value="ECO:0007669"/>
    <property type="project" value="TreeGrafter"/>
</dbReference>
<gene>
    <name evidence="4" type="ORF">HK097_011188</name>
</gene>
<name>A0AAD5SK18_9FUNG</name>
<dbReference type="AlphaFoldDB" id="A0AAD5SK18"/>
<dbReference type="Pfam" id="PF12796">
    <property type="entry name" value="Ank_2"/>
    <property type="match status" value="1"/>
</dbReference>
<dbReference type="PROSITE" id="PS50011">
    <property type="entry name" value="PROTEIN_KINASE_DOM"/>
    <property type="match status" value="1"/>
</dbReference>
<comment type="similarity">
    <text evidence="1">Belongs to the protein kinase superfamily. TKL Ser/Thr protein kinase family.</text>
</comment>
<proteinExistence type="inferred from homology"/>
<dbReference type="PANTHER" id="PTHR44329">
    <property type="entry name" value="SERINE/THREONINE-PROTEIN KINASE TNNI3K-RELATED"/>
    <property type="match status" value="1"/>
</dbReference>
<dbReference type="InterPro" id="IPR036770">
    <property type="entry name" value="Ankyrin_rpt-contain_sf"/>
</dbReference>
<feature type="repeat" description="ANK" evidence="2">
    <location>
        <begin position="36"/>
        <end position="68"/>
    </location>
</feature>
<dbReference type="InterPro" id="IPR000719">
    <property type="entry name" value="Prot_kinase_dom"/>
</dbReference>
<dbReference type="InterPro" id="IPR051681">
    <property type="entry name" value="Ser/Thr_Kinases-Pseudokinases"/>
</dbReference>
<evidence type="ECO:0000259" key="3">
    <source>
        <dbReference type="PROSITE" id="PS50011"/>
    </source>
</evidence>
<evidence type="ECO:0000256" key="1">
    <source>
        <dbReference type="ARBA" id="ARBA00005843"/>
    </source>
</evidence>
<dbReference type="EMBL" id="JADGJD010000009">
    <property type="protein sequence ID" value="KAJ3057183.1"/>
    <property type="molecule type" value="Genomic_DNA"/>
</dbReference>
<dbReference type="Gene3D" id="1.10.510.10">
    <property type="entry name" value="Transferase(Phosphotransferase) domain 1"/>
    <property type="match status" value="1"/>
</dbReference>
<dbReference type="GO" id="GO:0007160">
    <property type="term" value="P:cell-matrix adhesion"/>
    <property type="evidence" value="ECO:0007669"/>
    <property type="project" value="TreeGrafter"/>
</dbReference>
<dbReference type="InterPro" id="IPR001245">
    <property type="entry name" value="Ser-Thr/Tyr_kinase_cat_dom"/>
</dbReference>
<dbReference type="SMART" id="SM00248">
    <property type="entry name" value="ANK"/>
    <property type="match status" value="3"/>
</dbReference>
<keyword evidence="2" id="KW-0040">ANK repeat</keyword>
<reference evidence="4" key="1">
    <citation type="submission" date="2020-05" db="EMBL/GenBank/DDBJ databases">
        <title>Phylogenomic resolution of chytrid fungi.</title>
        <authorList>
            <person name="Stajich J.E."/>
            <person name="Amses K."/>
            <person name="Simmons R."/>
            <person name="Seto K."/>
            <person name="Myers J."/>
            <person name="Bonds A."/>
            <person name="Quandt C.A."/>
            <person name="Barry K."/>
            <person name="Liu P."/>
            <person name="Grigoriev I."/>
            <person name="Longcore J.E."/>
            <person name="James T.Y."/>
        </authorList>
    </citation>
    <scope>NUCLEOTIDE SEQUENCE</scope>
    <source>
        <strain evidence="4">JEL0318</strain>
    </source>
</reference>
<dbReference type="InterPro" id="IPR002110">
    <property type="entry name" value="Ankyrin_rpt"/>
</dbReference>
<feature type="repeat" description="ANK" evidence="2">
    <location>
        <begin position="69"/>
        <end position="103"/>
    </location>
</feature>
<dbReference type="Proteomes" id="UP001212841">
    <property type="component" value="Unassembled WGS sequence"/>
</dbReference>
<dbReference type="GO" id="GO:0007229">
    <property type="term" value="P:integrin-mediated signaling pathway"/>
    <property type="evidence" value="ECO:0007669"/>
    <property type="project" value="TreeGrafter"/>
</dbReference>
<dbReference type="SUPFAM" id="SSF56112">
    <property type="entry name" value="Protein kinase-like (PK-like)"/>
    <property type="match status" value="1"/>
</dbReference>
<sequence>MAALHERTAAGDLEGLKEALIGIDDESEGINARDLHEQTILHIACQNGHTDIVEWALENKAQVDCLTVAGDTALITAATNGQLDIVKKASLTAAGADVNRANDHGNTALHYACMWRFKDIALHLAKEAGATVAVKNKYSKTPLSRTSKEIQDALAEEAKNAPVVQAKARTFAEAKEEAKIRFMAKGGVDWEISPGAMQIQEQIATSATSDTFKGLWNGYAVAVKSLKDQENLDLDQVKAVKAEIQAIRKVFHPNLVPILAACVTPPKVAILTEFFPFGDAYNFLHDASLELSPTQAMKMATDVAKALLFLHEQNPPLYHHNLRSQNVMLIEDGSVKLIDYGFHSSIFNHRVLHPRRIYNLENIAPEILTEKEITDWAAVDVYAFGILLYEIVTRQYPYPGVTPMSLGMKVALEDARPQILEYVPEGLAKLMTWSWDKDPKKRPTMKQVNDMLTAIRL</sequence>
<dbReference type="Gene3D" id="3.30.200.20">
    <property type="entry name" value="Phosphorylase Kinase, domain 1"/>
    <property type="match status" value="1"/>
</dbReference>
<dbReference type="Pfam" id="PF07714">
    <property type="entry name" value="PK_Tyr_Ser-Thr"/>
    <property type="match status" value="1"/>
</dbReference>
<dbReference type="PROSITE" id="PS50297">
    <property type="entry name" value="ANK_REP_REGION"/>
    <property type="match status" value="1"/>
</dbReference>
<evidence type="ECO:0000313" key="5">
    <source>
        <dbReference type="Proteomes" id="UP001212841"/>
    </source>
</evidence>
<dbReference type="PANTHER" id="PTHR44329:SF57">
    <property type="entry name" value="INTEGRIN-LINKED PROTEIN KINASE"/>
    <property type="match status" value="1"/>
</dbReference>
<dbReference type="PROSITE" id="PS50088">
    <property type="entry name" value="ANK_REPEAT"/>
    <property type="match status" value="2"/>
</dbReference>
<evidence type="ECO:0000256" key="2">
    <source>
        <dbReference type="PROSITE-ProRule" id="PRU00023"/>
    </source>
</evidence>
<protein>
    <recommendedName>
        <fullName evidence="3">Protein kinase domain-containing protein</fullName>
    </recommendedName>
</protein>
<dbReference type="Gene3D" id="1.25.40.20">
    <property type="entry name" value="Ankyrin repeat-containing domain"/>
    <property type="match status" value="1"/>
</dbReference>
<organism evidence="4 5">
    <name type="scientific">Rhizophlyctis rosea</name>
    <dbReference type="NCBI Taxonomy" id="64517"/>
    <lineage>
        <taxon>Eukaryota</taxon>
        <taxon>Fungi</taxon>
        <taxon>Fungi incertae sedis</taxon>
        <taxon>Chytridiomycota</taxon>
        <taxon>Chytridiomycota incertae sedis</taxon>
        <taxon>Chytridiomycetes</taxon>
        <taxon>Rhizophlyctidales</taxon>
        <taxon>Rhizophlyctidaceae</taxon>
        <taxon>Rhizophlyctis</taxon>
    </lineage>
</organism>
<dbReference type="GO" id="GO:0005524">
    <property type="term" value="F:ATP binding"/>
    <property type="evidence" value="ECO:0007669"/>
    <property type="project" value="InterPro"/>
</dbReference>
<dbReference type="PIRSF" id="PIRSF000654">
    <property type="entry name" value="Integrin-linked_kinase"/>
    <property type="match status" value="1"/>
</dbReference>
<keyword evidence="5" id="KW-1185">Reference proteome</keyword>
<evidence type="ECO:0000313" key="4">
    <source>
        <dbReference type="EMBL" id="KAJ3057183.1"/>
    </source>
</evidence>
<dbReference type="InterPro" id="IPR011009">
    <property type="entry name" value="Kinase-like_dom_sf"/>
</dbReference>
<dbReference type="Pfam" id="PF00023">
    <property type="entry name" value="Ank"/>
    <property type="match status" value="1"/>
</dbReference>
<dbReference type="GO" id="GO:0034446">
    <property type="term" value="P:substrate adhesion-dependent cell spreading"/>
    <property type="evidence" value="ECO:0007669"/>
    <property type="project" value="TreeGrafter"/>
</dbReference>
<comment type="caution">
    <text evidence="4">The sequence shown here is derived from an EMBL/GenBank/DDBJ whole genome shotgun (WGS) entry which is preliminary data.</text>
</comment>